<proteinExistence type="predicted"/>
<gene>
    <name evidence="1" type="ORF">Fot_32283</name>
</gene>
<comment type="caution">
    <text evidence="1">The sequence shown here is derived from an EMBL/GenBank/DDBJ whole genome shotgun (WGS) entry which is preliminary data.</text>
</comment>
<organism evidence="1 2">
    <name type="scientific">Forsythia ovata</name>
    <dbReference type="NCBI Taxonomy" id="205694"/>
    <lineage>
        <taxon>Eukaryota</taxon>
        <taxon>Viridiplantae</taxon>
        <taxon>Streptophyta</taxon>
        <taxon>Embryophyta</taxon>
        <taxon>Tracheophyta</taxon>
        <taxon>Spermatophyta</taxon>
        <taxon>Magnoliopsida</taxon>
        <taxon>eudicotyledons</taxon>
        <taxon>Gunneridae</taxon>
        <taxon>Pentapetalae</taxon>
        <taxon>asterids</taxon>
        <taxon>lamiids</taxon>
        <taxon>Lamiales</taxon>
        <taxon>Oleaceae</taxon>
        <taxon>Forsythieae</taxon>
        <taxon>Forsythia</taxon>
    </lineage>
</organism>
<dbReference type="EMBL" id="JBFOLJ010000009">
    <property type="protein sequence ID" value="KAL2508636.1"/>
    <property type="molecule type" value="Genomic_DNA"/>
</dbReference>
<reference evidence="2" key="1">
    <citation type="submission" date="2024-07" db="EMBL/GenBank/DDBJ databases">
        <title>Two chromosome-level genome assemblies of Korean endemic species Abeliophyllum distichum and Forsythia ovata (Oleaceae).</title>
        <authorList>
            <person name="Jang H."/>
        </authorList>
    </citation>
    <scope>NUCLEOTIDE SEQUENCE [LARGE SCALE GENOMIC DNA]</scope>
</reference>
<protein>
    <submittedName>
        <fullName evidence="1">Uncharacterized protein</fullName>
    </submittedName>
</protein>
<dbReference type="AlphaFoldDB" id="A0ABD1T7C5"/>
<accession>A0ABD1T7C5</accession>
<evidence type="ECO:0000313" key="2">
    <source>
        <dbReference type="Proteomes" id="UP001604277"/>
    </source>
</evidence>
<evidence type="ECO:0000313" key="1">
    <source>
        <dbReference type="EMBL" id="KAL2508636.1"/>
    </source>
</evidence>
<sequence length="102" mass="11872">MFLGQQIGRLVEATEVRNNVIPRTDLPGYSIPEIMQVFESLPGVEKGNEFWLLGCQLLENKVKREMFSTVKEPAPKSCFKHYYELITMINQTKFNWTLFGKK</sequence>
<name>A0ABD1T7C5_9LAMI</name>
<dbReference type="Proteomes" id="UP001604277">
    <property type="component" value="Unassembled WGS sequence"/>
</dbReference>
<keyword evidence="2" id="KW-1185">Reference proteome</keyword>